<sequence length="59" mass="6966">MAGDCRLWAAVFFGWRKGKFLCELFLSFDVDFCIVNQEVRLPKARKQIQKALRMVEQVE</sequence>
<dbReference type="EMBL" id="RHHN01000036">
    <property type="protein sequence ID" value="RNB55151.1"/>
    <property type="molecule type" value="Genomic_DNA"/>
</dbReference>
<accession>A0A3M8AVC8</accession>
<comment type="caution">
    <text evidence="2">The sequence shown here is derived from an EMBL/GenBank/DDBJ whole genome shotgun (WGS) entry which is preliminary data.</text>
</comment>
<organism evidence="2 3">
    <name type="scientific">Brevibacillus agri</name>
    <dbReference type="NCBI Taxonomy" id="51101"/>
    <lineage>
        <taxon>Bacteria</taxon>
        <taxon>Bacillati</taxon>
        <taxon>Bacillota</taxon>
        <taxon>Bacilli</taxon>
        <taxon>Bacillales</taxon>
        <taxon>Paenibacillaceae</taxon>
        <taxon>Brevibacillus</taxon>
    </lineage>
</organism>
<evidence type="ECO:0000313" key="3">
    <source>
        <dbReference type="Proteomes" id="UP000276178"/>
    </source>
</evidence>
<reference evidence="1 4" key="2">
    <citation type="submission" date="2019-06" db="EMBL/GenBank/DDBJ databases">
        <title>Whole genome shotgun sequence of Brevibacillus agri NBRC 15538.</title>
        <authorList>
            <person name="Hosoyama A."/>
            <person name="Uohara A."/>
            <person name="Ohji S."/>
            <person name="Ichikawa N."/>
        </authorList>
    </citation>
    <scope>NUCLEOTIDE SEQUENCE [LARGE SCALE GENOMIC DNA]</scope>
    <source>
        <strain evidence="1 4">NBRC 15538</strain>
    </source>
</reference>
<gene>
    <name evidence="1" type="ORF">BAG01nite_22080</name>
    <name evidence="2" type="ORF">EB820_12055</name>
</gene>
<keyword evidence="4" id="KW-1185">Reference proteome</keyword>
<name>A0A3M8AVC8_9BACL</name>
<reference evidence="2 3" key="1">
    <citation type="submission" date="2018-10" db="EMBL/GenBank/DDBJ databases">
        <title>Phylogenomics of Brevibacillus.</title>
        <authorList>
            <person name="Dunlap C."/>
        </authorList>
    </citation>
    <scope>NUCLEOTIDE SEQUENCE [LARGE SCALE GENOMIC DNA]</scope>
    <source>
        <strain evidence="2 3">NRRL NRS 1219</strain>
    </source>
</reference>
<proteinExistence type="predicted"/>
<dbReference type="Proteomes" id="UP000317180">
    <property type="component" value="Unassembled WGS sequence"/>
</dbReference>
<evidence type="ECO:0000313" key="2">
    <source>
        <dbReference type="EMBL" id="RNB55151.1"/>
    </source>
</evidence>
<evidence type="ECO:0000313" key="1">
    <source>
        <dbReference type="EMBL" id="GED26106.1"/>
    </source>
</evidence>
<dbReference type="Proteomes" id="UP000276178">
    <property type="component" value="Unassembled WGS sequence"/>
</dbReference>
<dbReference type="EMBL" id="BJOD01000020">
    <property type="protein sequence ID" value="GED26106.1"/>
    <property type="molecule type" value="Genomic_DNA"/>
</dbReference>
<protein>
    <submittedName>
        <fullName evidence="2">Uncharacterized protein</fullName>
    </submittedName>
</protein>
<dbReference type="AlphaFoldDB" id="A0A3M8AVC8"/>
<evidence type="ECO:0000313" key="4">
    <source>
        <dbReference type="Proteomes" id="UP000317180"/>
    </source>
</evidence>